<keyword evidence="1" id="KW-1133">Transmembrane helix</keyword>
<sequence>MIFKVIKVFSIPFFTSMGVVIGGTLIGALSAVFTFDSPVKIINMILKDIRLWAILVGLGGSFTAIRGFEVGLSGEFTQLAKQGLIILGAFLGSHAGFIIISFIVGDSK</sequence>
<dbReference type="OrthoDB" id="2381692at2"/>
<reference evidence="3" key="1">
    <citation type="journal article" date="2015" name="Genome Announc.">
        <title>Whole-Genome Sequences of 80 Environmental and Clinical Isolates of Burkholderia pseudomallei.</title>
        <authorList>
            <person name="Johnson S.L."/>
            <person name="Baker A.L."/>
            <person name="Chain P.S."/>
            <person name="Currie B.J."/>
            <person name="Daligault H.E."/>
            <person name="Davenport K.W."/>
            <person name="Davis C.B."/>
            <person name="Inglis T.J."/>
            <person name="Kaestli M."/>
            <person name="Koren S."/>
            <person name="Mayo M."/>
            <person name="Merritt A.J."/>
            <person name="Price E.P."/>
            <person name="Sarovich D.S."/>
            <person name="Warner J."/>
            <person name="Rosovitz M.J."/>
        </authorList>
    </citation>
    <scope>NUCLEOTIDE SEQUENCE [LARGE SCALE GENOMIC DNA]</scope>
    <source>
        <strain evidence="3">DSM 2030</strain>
    </source>
</reference>
<protein>
    <submittedName>
        <fullName evidence="2">Sporulation protein</fullName>
    </submittedName>
</protein>
<dbReference type="AlphaFoldDB" id="A0A097ASQ8"/>
<dbReference type="Proteomes" id="UP000029669">
    <property type="component" value="Chromosome"/>
</dbReference>
<feature type="transmembrane region" description="Helical" evidence="1">
    <location>
        <begin position="52"/>
        <end position="72"/>
    </location>
</feature>
<dbReference type="HOGENOM" id="CLU_128689_1_0_9"/>
<keyword evidence="1" id="KW-0472">Membrane</keyword>
<evidence type="ECO:0000313" key="2">
    <source>
        <dbReference type="EMBL" id="AIS52865.1"/>
    </source>
</evidence>
<evidence type="ECO:0000313" key="3">
    <source>
        <dbReference type="Proteomes" id="UP000029669"/>
    </source>
</evidence>
<dbReference type="KEGG" id="tki:TKV_c17110"/>
<dbReference type="Pfam" id="PF14034">
    <property type="entry name" value="Spore_YtrH"/>
    <property type="match status" value="1"/>
</dbReference>
<dbReference type="InterPro" id="IPR025689">
    <property type="entry name" value="Spore_YtrH"/>
</dbReference>
<accession>A0A097ASQ8</accession>
<evidence type="ECO:0000256" key="1">
    <source>
        <dbReference type="SAM" id="Phobius"/>
    </source>
</evidence>
<feature type="transmembrane region" description="Helical" evidence="1">
    <location>
        <begin position="84"/>
        <end position="104"/>
    </location>
</feature>
<keyword evidence="3" id="KW-1185">Reference proteome</keyword>
<name>A0A097ASQ8_THEKI</name>
<gene>
    <name evidence="2" type="ORF">TKV_c17110</name>
</gene>
<organism evidence="2 3">
    <name type="scientific">Thermoanaerobacter kivui</name>
    <name type="common">Acetogenium kivui</name>
    <dbReference type="NCBI Taxonomy" id="2325"/>
    <lineage>
        <taxon>Bacteria</taxon>
        <taxon>Bacillati</taxon>
        <taxon>Bacillota</taxon>
        <taxon>Clostridia</taxon>
        <taxon>Thermoanaerobacterales</taxon>
        <taxon>Thermoanaerobacteraceae</taxon>
        <taxon>Thermoanaerobacter</taxon>
    </lineage>
</organism>
<dbReference type="STRING" id="2325.TKV_c17110"/>
<dbReference type="RefSeq" id="WP_049685542.1">
    <property type="nucleotide sequence ID" value="NZ_CP009170.1"/>
</dbReference>
<keyword evidence="1" id="KW-0812">Transmembrane</keyword>
<feature type="transmembrane region" description="Helical" evidence="1">
    <location>
        <begin position="12"/>
        <end position="32"/>
    </location>
</feature>
<dbReference type="eggNOG" id="ENOG50330BE">
    <property type="taxonomic scope" value="Bacteria"/>
</dbReference>
<dbReference type="EMBL" id="CP009170">
    <property type="protein sequence ID" value="AIS52865.1"/>
    <property type="molecule type" value="Genomic_DNA"/>
</dbReference>
<proteinExistence type="predicted"/>